<dbReference type="Gene3D" id="4.10.1060.10">
    <property type="entry name" value="Zinc finger, RanBP2-type"/>
    <property type="match status" value="1"/>
</dbReference>
<gene>
    <name evidence="1" type="ORF">ES288_A10G147000v1</name>
</gene>
<dbReference type="AlphaFoldDB" id="A0A5D2EYJ0"/>
<keyword evidence="2" id="KW-1185">Reference proteome</keyword>
<protein>
    <submittedName>
        <fullName evidence="1">Uncharacterized protein</fullName>
    </submittedName>
</protein>
<evidence type="ECO:0000313" key="1">
    <source>
        <dbReference type="EMBL" id="TYG98816.1"/>
    </source>
</evidence>
<accession>A0A5D2EYJ0</accession>
<reference evidence="1 2" key="1">
    <citation type="submission" date="2019-06" db="EMBL/GenBank/DDBJ databases">
        <title>WGS assembly of Gossypium darwinii.</title>
        <authorList>
            <person name="Chen Z.J."/>
            <person name="Sreedasyam A."/>
            <person name="Ando A."/>
            <person name="Song Q."/>
            <person name="De L."/>
            <person name="Hulse-Kemp A."/>
            <person name="Ding M."/>
            <person name="Ye W."/>
            <person name="Kirkbride R."/>
            <person name="Jenkins J."/>
            <person name="Plott C."/>
            <person name="Lovell J."/>
            <person name="Lin Y.-M."/>
            <person name="Vaughn R."/>
            <person name="Liu B."/>
            <person name="Li W."/>
            <person name="Simpson S."/>
            <person name="Scheffler B."/>
            <person name="Saski C."/>
            <person name="Grover C."/>
            <person name="Hu G."/>
            <person name="Conover J."/>
            <person name="Carlson J."/>
            <person name="Shu S."/>
            <person name="Boston L."/>
            <person name="Williams M."/>
            <person name="Peterson D."/>
            <person name="Mcgee K."/>
            <person name="Jones D."/>
            <person name="Wendel J."/>
            <person name="Stelly D."/>
            <person name="Grimwood J."/>
            <person name="Schmutz J."/>
        </authorList>
    </citation>
    <scope>NUCLEOTIDE SEQUENCE [LARGE SCALE GENOMIC DNA]</scope>
    <source>
        <strain evidence="1">1808015.09</strain>
    </source>
</reference>
<sequence length="122" mass="14212">NFPLNPQLFPLKLVCSKHPLGVSLCHFCYFPIFPDFHLGFYLPLFLFCGFYRQGTPCIIDCVMVELEKLGQKYRVALRCSFMNFSRNTRCLKCKEKGPKRVATDDVQMKKGDWNCPGRNQLH</sequence>
<name>A0A5D2EYJ0_GOSDA</name>
<dbReference type="Proteomes" id="UP000323506">
    <property type="component" value="Chromosome A10"/>
</dbReference>
<organism evidence="1 2">
    <name type="scientific">Gossypium darwinii</name>
    <name type="common">Darwin's cotton</name>
    <name type="synonym">Gossypium barbadense var. darwinii</name>
    <dbReference type="NCBI Taxonomy" id="34276"/>
    <lineage>
        <taxon>Eukaryota</taxon>
        <taxon>Viridiplantae</taxon>
        <taxon>Streptophyta</taxon>
        <taxon>Embryophyta</taxon>
        <taxon>Tracheophyta</taxon>
        <taxon>Spermatophyta</taxon>
        <taxon>Magnoliopsida</taxon>
        <taxon>eudicotyledons</taxon>
        <taxon>Gunneridae</taxon>
        <taxon>Pentapetalae</taxon>
        <taxon>rosids</taxon>
        <taxon>malvids</taxon>
        <taxon>Malvales</taxon>
        <taxon>Malvaceae</taxon>
        <taxon>Malvoideae</taxon>
        <taxon>Gossypium</taxon>
    </lineage>
</organism>
<dbReference type="EMBL" id="CM017697">
    <property type="protein sequence ID" value="TYG98817.1"/>
    <property type="molecule type" value="Genomic_DNA"/>
</dbReference>
<dbReference type="EMBL" id="CM017697">
    <property type="protein sequence ID" value="TYG98816.1"/>
    <property type="molecule type" value="Genomic_DNA"/>
</dbReference>
<evidence type="ECO:0000313" key="2">
    <source>
        <dbReference type="Proteomes" id="UP000323506"/>
    </source>
</evidence>
<feature type="non-terminal residue" evidence="1">
    <location>
        <position position="1"/>
    </location>
</feature>
<proteinExistence type="predicted"/>